<reference evidence="2" key="1">
    <citation type="submission" date="2020-05" db="EMBL/GenBank/DDBJ databases">
        <authorList>
            <person name="Chiriac C."/>
            <person name="Salcher M."/>
            <person name="Ghai R."/>
            <person name="Kavagutti S V."/>
        </authorList>
    </citation>
    <scope>NUCLEOTIDE SEQUENCE</scope>
</reference>
<dbReference type="PANTHER" id="PTHR46401:SF8">
    <property type="entry name" value="BLL6006 PROTEIN"/>
    <property type="match status" value="1"/>
</dbReference>
<dbReference type="Pfam" id="PF13692">
    <property type="entry name" value="Glyco_trans_1_4"/>
    <property type="match status" value="1"/>
</dbReference>
<dbReference type="EMBL" id="CAEZTS010000199">
    <property type="protein sequence ID" value="CAB4592964.1"/>
    <property type="molecule type" value="Genomic_DNA"/>
</dbReference>
<protein>
    <submittedName>
        <fullName evidence="2">Unannotated protein</fullName>
    </submittedName>
</protein>
<gene>
    <name evidence="2" type="ORF">UFOPK1722_01735</name>
</gene>
<dbReference type="GO" id="GO:0016757">
    <property type="term" value="F:glycosyltransferase activity"/>
    <property type="evidence" value="ECO:0007669"/>
    <property type="project" value="TreeGrafter"/>
</dbReference>
<dbReference type="PANTHER" id="PTHR46401">
    <property type="entry name" value="GLYCOSYLTRANSFERASE WBBK-RELATED"/>
    <property type="match status" value="1"/>
</dbReference>
<organism evidence="2">
    <name type="scientific">freshwater metagenome</name>
    <dbReference type="NCBI Taxonomy" id="449393"/>
    <lineage>
        <taxon>unclassified sequences</taxon>
        <taxon>metagenomes</taxon>
        <taxon>ecological metagenomes</taxon>
    </lineage>
</organism>
<evidence type="ECO:0000313" key="2">
    <source>
        <dbReference type="EMBL" id="CAB4592964.1"/>
    </source>
</evidence>
<proteinExistence type="predicted"/>
<accession>A0A6J6G112</accession>
<dbReference type="CDD" id="cd03809">
    <property type="entry name" value="GT4_MtfB-like"/>
    <property type="match status" value="1"/>
</dbReference>
<feature type="domain" description="Glycosyltransferase subfamily 4-like N-terminal" evidence="1">
    <location>
        <begin position="15"/>
        <end position="172"/>
    </location>
</feature>
<name>A0A6J6G112_9ZZZZ</name>
<dbReference type="AlphaFoldDB" id="A0A6J6G112"/>
<dbReference type="SUPFAM" id="SSF53756">
    <property type="entry name" value="UDP-Glycosyltransferase/glycogen phosphorylase"/>
    <property type="match status" value="1"/>
</dbReference>
<evidence type="ECO:0000259" key="1">
    <source>
        <dbReference type="Pfam" id="PF13439"/>
    </source>
</evidence>
<sequence length="365" mass="39543">MRVAVNMTWCVPGAVGGSEEYLVRQVLGLDATEVEPTLFVPRGFPGAHPELRDRFAMVESGDDGTSRARRVLAESTWLFRRTGGYSLVHHGGGTVPTVHRSPTLLTVHDLQYRAFPGYFSRKKLTYLRAVMPMSARRASAIAVPTEFVKSTVCEAYGIPGEKVHVVPHGVETRLGERATPESELREKFALGDAPFVVFPAMTHPHKGHAFLLDVMERHWAARGVRLVLIGGRGAAEVDIAPRLLRAPLSTTVSRLGRVSNADRDGLIRAATALVFPSEYEGFGAPLIEAMALGTPVLCSDRACLPEVVGTAGLVRTLDVDEWGSALDALVARRSELIDAGRERVANFTATVSGAALARAYRSIVR</sequence>
<dbReference type="Pfam" id="PF13439">
    <property type="entry name" value="Glyco_transf_4"/>
    <property type="match status" value="1"/>
</dbReference>
<dbReference type="InterPro" id="IPR028098">
    <property type="entry name" value="Glyco_trans_4-like_N"/>
</dbReference>
<dbReference type="Gene3D" id="3.40.50.2000">
    <property type="entry name" value="Glycogen Phosphorylase B"/>
    <property type="match status" value="2"/>
</dbReference>